<gene>
    <name evidence="1" type="ORF">KIH73_04100</name>
</gene>
<name>A0ABS6W7U6_9BIFI</name>
<dbReference type="PANTHER" id="PTHR30040:SF2">
    <property type="entry name" value="FAD:PROTEIN FMN TRANSFERASE"/>
    <property type="match status" value="1"/>
</dbReference>
<dbReference type="InterPro" id="IPR024932">
    <property type="entry name" value="ApbE"/>
</dbReference>
<reference evidence="1 2" key="1">
    <citation type="submission" date="2021-05" db="EMBL/GenBank/DDBJ databases">
        <title>Phylogenetic classification of ten novel species belonging to the genus Bifidobacterium comprising B. colchicus sp. nov., B. abeli sp. nov., B. bicoloris sp. nov., B. guerezis sp. nov., B. rosaliae sp. nov., B. santillanensis sp. nov., B. argentati sp. nov., B. amazzoni sp. nov., B. pluviali sp. nov., and B. pinnaculum sp. nov.</title>
        <authorList>
            <person name="Lugli G.A."/>
            <person name="Ruiz Garcia L."/>
            <person name="Margolles A."/>
            <person name="Ventura M."/>
        </authorList>
    </citation>
    <scope>NUCLEOTIDE SEQUENCE [LARGE SCALE GENOMIC DNA]</scope>
    <source>
        <strain evidence="1 2">6T3</strain>
    </source>
</reference>
<dbReference type="EMBL" id="JAHBBD010000006">
    <property type="protein sequence ID" value="MBW3082569.1"/>
    <property type="molecule type" value="Genomic_DNA"/>
</dbReference>
<sequence length="191" mass="20189">MPPHPTWRDDVERHGATLVTRRAVHLDFGACGKGYLLDLIARTMGRDPAAEFVIDAGGDLLVRTDAPITIALEDPHDTTRAVGTAAIASGAFCASAPSRRHWATAAGEQVHHLLSALDGAPVDDVAATWASVGADSPEPTPAALADGLATALFVADPARLAKFFRFECVVLRADRTALRSRRFPGDLFIGA</sequence>
<dbReference type="Proteomes" id="UP000812844">
    <property type="component" value="Unassembled WGS sequence"/>
</dbReference>
<accession>A0ABS6W7U6</accession>
<comment type="caution">
    <text evidence="1">The sequence shown here is derived from an EMBL/GenBank/DDBJ whole genome shotgun (WGS) entry which is preliminary data.</text>
</comment>
<proteinExistence type="predicted"/>
<dbReference type="Pfam" id="PF02424">
    <property type="entry name" value="ApbE"/>
    <property type="match status" value="1"/>
</dbReference>
<evidence type="ECO:0000313" key="2">
    <source>
        <dbReference type="Proteomes" id="UP000812844"/>
    </source>
</evidence>
<protein>
    <submittedName>
        <fullName evidence="1">FAD:protein FMN transferase</fullName>
    </submittedName>
</protein>
<dbReference type="GO" id="GO:0016740">
    <property type="term" value="F:transferase activity"/>
    <property type="evidence" value="ECO:0007669"/>
    <property type="project" value="UniProtKB-KW"/>
</dbReference>
<dbReference type="PANTHER" id="PTHR30040">
    <property type="entry name" value="THIAMINE BIOSYNTHESIS LIPOPROTEIN APBE"/>
    <property type="match status" value="1"/>
</dbReference>
<evidence type="ECO:0000313" key="1">
    <source>
        <dbReference type="EMBL" id="MBW3082569.1"/>
    </source>
</evidence>
<keyword evidence="2" id="KW-1185">Reference proteome</keyword>
<keyword evidence="1" id="KW-0808">Transferase</keyword>
<organism evidence="1 2">
    <name type="scientific">Bifidobacterium phasiani</name>
    <dbReference type="NCBI Taxonomy" id="2834431"/>
    <lineage>
        <taxon>Bacteria</taxon>
        <taxon>Bacillati</taxon>
        <taxon>Actinomycetota</taxon>
        <taxon>Actinomycetes</taxon>
        <taxon>Bifidobacteriales</taxon>
        <taxon>Bifidobacteriaceae</taxon>
        <taxon>Bifidobacterium</taxon>
    </lineage>
</organism>